<dbReference type="GO" id="GO:0030906">
    <property type="term" value="C:retromer, cargo-selective complex"/>
    <property type="evidence" value="ECO:0007669"/>
    <property type="project" value="InterPro"/>
</dbReference>
<dbReference type="WBParaSite" id="GPUH_0000661501-mRNA-1">
    <property type="protein sequence ID" value="GPUH_0000661501-mRNA-1"/>
    <property type="gene ID" value="GPUH_0000661501"/>
</dbReference>
<sequence>LIALIDRLAIYASCEGAEIPADLPLFDIFSKQTESVIMSRDGMPPEDIVSLQIMKFLRIPVDQYDDVVQLLHLEHYSDVIELLDYRGRTQAASYVLQNMIENDTALTTMEEVEKLLHLIESLLVDQEDQPNDLENSEDFVDEQILVARLVNLIHAPSTD</sequence>
<organism evidence="1">
    <name type="scientific">Gongylonema pulchrum</name>
    <dbReference type="NCBI Taxonomy" id="637853"/>
    <lineage>
        <taxon>Eukaryota</taxon>
        <taxon>Metazoa</taxon>
        <taxon>Ecdysozoa</taxon>
        <taxon>Nematoda</taxon>
        <taxon>Chromadorea</taxon>
        <taxon>Rhabditida</taxon>
        <taxon>Spirurina</taxon>
        <taxon>Spiruromorpha</taxon>
        <taxon>Spiruroidea</taxon>
        <taxon>Gongylonematidae</taxon>
        <taxon>Gongylonema</taxon>
    </lineage>
</organism>
<dbReference type="PANTHER" id="PTHR11099:SF0">
    <property type="entry name" value="VACUOLAR PROTEIN SORTING-ASSOCIATED PROTEIN 35"/>
    <property type="match status" value="1"/>
</dbReference>
<dbReference type="GO" id="GO:0042147">
    <property type="term" value="P:retrograde transport, endosome to Golgi"/>
    <property type="evidence" value="ECO:0007669"/>
    <property type="project" value="InterPro"/>
</dbReference>
<proteinExistence type="predicted"/>
<accession>A0A183DD15</accession>
<dbReference type="Pfam" id="PF03635">
    <property type="entry name" value="Vps35"/>
    <property type="match status" value="1"/>
</dbReference>
<protein>
    <submittedName>
        <fullName evidence="1">DUF2013 domain-containing protein</fullName>
    </submittedName>
</protein>
<dbReference type="InterPro" id="IPR005378">
    <property type="entry name" value="Vps35"/>
</dbReference>
<dbReference type="GO" id="GO:0005829">
    <property type="term" value="C:cytosol"/>
    <property type="evidence" value="ECO:0007669"/>
    <property type="project" value="GOC"/>
</dbReference>
<evidence type="ECO:0000313" key="1">
    <source>
        <dbReference type="WBParaSite" id="GPUH_0000661501-mRNA-1"/>
    </source>
</evidence>
<dbReference type="GO" id="GO:0006886">
    <property type="term" value="P:intracellular protein transport"/>
    <property type="evidence" value="ECO:0007669"/>
    <property type="project" value="TreeGrafter"/>
</dbReference>
<reference evidence="1" key="1">
    <citation type="submission" date="2016-06" db="UniProtKB">
        <authorList>
            <consortium name="WormBaseParasite"/>
        </authorList>
    </citation>
    <scope>IDENTIFICATION</scope>
</reference>
<dbReference type="AlphaFoldDB" id="A0A183DD15"/>
<name>A0A183DD15_9BILA</name>
<dbReference type="GO" id="GO:0005770">
    <property type="term" value="C:late endosome"/>
    <property type="evidence" value="ECO:0007669"/>
    <property type="project" value="TreeGrafter"/>
</dbReference>
<dbReference type="PANTHER" id="PTHR11099">
    <property type="entry name" value="VACUOLAR SORTING PROTEIN 35"/>
    <property type="match status" value="1"/>
</dbReference>